<name>A0A1G6Y846_9FLAO</name>
<evidence type="ECO:0000256" key="2">
    <source>
        <dbReference type="ARBA" id="ARBA00006275"/>
    </source>
</evidence>
<protein>
    <submittedName>
        <fullName evidence="8">SusD family protein</fullName>
    </submittedName>
</protein>
<comment type="subcellular location">
    <subcellularLocation>
        <location evidence="1">Cell outer membrane</location>
    </subcellularLocation>
</comment>
<dbReference type="STRING" id="1071918.SAMN05421544_10167"/>
<evidence type="ECO:0000256" key="1">
    <source>
        <dbReference type="ARBA" id="ARBA00004442"/>
    </source>
</evidence>
<evidence type="ECO:0000256" key="3">
    <source>
        <dbReference type="ARBA" id="ARBA00022729"/>
    </source>
</evidence>
<comment type="similarity">
    <text evidence="2">Belongs to the SusD family.</text>
</comment>
<dbReference type="Gene3D" id="1.25.40.390">
    <property type="match status" value="1"/>
</dbReference>
<keyword evidence="4" id="KW-0472">Membrane</keyword>
<sequence>MMKKIILLLLSFTVVSCNRYLDVSPDSQLDINIDSEDKIAELLTAAYPKASYFPILETMSDNAEEVSGGVHTNLNEAMYYWRDFEQEDIDTPLNYWNDAYRGIAQANHALEYLKQYPQKTGRIKALYGEALLLRAYLHFMLVNIWAKPYSPNSDAPGIPYVTHPEKNAIPKYKRLTVGEVYDKIEEDMLLGIAALDEQYYKIPKYHFNKKAAYAFAARFYLYKGEWDKVIAYSDYILENDPLPKIRDWANKYQSYITTPYLIPRVYSSVDEPANLLITYTQSRWKRNLSDAKYAMSENLRSKLFSNFASKYSASFWYITKGNSLTGNRYVDKFTELQKFQDEGSNPRELYTPNVLFTTDEVLLNRAEAYAMKQKYDDAVNDIITFMKNKSQKTFIKDELLVAFQDGQENYTPFYPLTFYQGSLVNAIAELRRREFVHEGLRWFDIKRFYLTVNRNKAGDEYDINKILKKEDPRKLLQIPLQAQRLGLEANPR</sequence>
<feature type="domain" description="SusD-like N-terminal" evidence="7">
    <location>
        <begin position="20"/>
        <end position="221"/>
    </location>
</feature>
<dbReference type="GO" id="GO:0009279">
    <property type="term" value="C:cell outer membrane"/>
    <property type="evidence" value="ECO:0007669"/>
    <property type="project" value="UniProtKB-SubCell"/>
</dbReference>
<proteinExistence type="inferred from homology"/>
<dbReference type="AlphaFoldDB" id="A0A1G6Y846"/>
<accession>A0A1G6Y846</accession>
<dbReference type="Pfam" id="PF07980">
    <property type="entry name" value="SusD_RagB"/>
    <property type="match status" value="1"/>
</dbReference>
<keyword evidence="5" id="KW-0998">Cell outer membrane</keyword>
<feature type="domain" description="RagB/SusD" evidence="6">
    <location>
        <begin position="322"/>
        <end position="456"/>
    </location>
</feature>
<organism evidence="8 9">
    <name type="scientific">Riemerella columbipharyngis</name>
    <dbReference type="NCBI Taxonomy" id="1071918"/>
    <lineage>
        <taxon>Bacteria</taxon>
        <taxon>Pseudomonadati</taxon>
        <taxon>Bacteroidota</taxon>
        <taxon>Flavobacteriia</taxon>
        <taxon>Flavobacteriales</taxon>
        <taxon>Weeksellaceae</taxon>
        <taxon>Riemerella</taxon>
    </lineage>
</organism>
<evidence type="ECO:0000256" key="4">
    <source>
        <dbReference type="ARBA" id="ARBA00023136"/>
    </source>
</evidence>
<keyword evidence="9" id="KW-1185">Reference proteome</keyword>
<reference evidence="8 9" key="1">
    <citation type="submission" date="2016-10" db="EMBL/GenBank/DDBJ databases">
        <authorList>
            <person name="de Groot N.N."/>
        </authorList>
    </citation>
    <scope>NUCLEOTIDE SEQUENCE [LARGE SCALE GENOMIC DNA]</scope>
    <source>
        <strain evidence="8 9">DSM 24015</strain>
    </source>
</reference>
<evidence type="ECO:0000313" key="8">
    <source>
        <dbReference type="EMBL" id="SDD86599.1"/>
    </source>
</evidence>
<dbReference type="InterPro" id="IPR011990">
    <property type="entry name" value="TPR-like_helical_dom_sf"/>
</dbReference>
<dbReference type="Proteomes" id="UP000198517">
    <property type="component" value="Unassembled WGS sequence"/>
</dbReference>
<evidence type="ECO:0000259" key="6">
    <source>
        <dbReference type="Pfam" id="PF07980"/>
    </source>
</evidence>
<dbReference type="InterPro" id="IPR012944">
    <property type="entry name" value="SusD_RagB_dom"/>
</dbReference>
<dbReference type="SUPFAM" id="SSF48452">
    <property type="entry name" value="TPR-like"/>
    <property type="match status" value="1"/>
</dbReference>
<dbReference type="PROSITE" id="PS51257">
    <property type="entry name" value="PROKAR_LIPOPROTEIN"/>
    <property type="match status" value="1"/>
</dbReference>
<keyword evidence="3" id="KW-0732">Signal</keyword>
<dbReference type="InterPro" id="IPR033985">
    <property type="entry name" value="SusD-like_N"/>
</dbReference>
<evidence type="ECO:0000259" key="7">
    <source>
        <dbReference type="Pfam" id="PF14322"/>
    </source>
</evidence>
<dbReference type="EMBL" id="FNAS01000001">
    <property type="protein sequence ID" value="SDD86599.1"/>
    <property type="molecule type" value="Genomic_DNA"/>
</dbReference>
<evidence type="ECO:0000256" key="5">
    <source>
        <dbReference type="ARBA" id="ARBA00023237"/>
    </source>
</evidence>
<evidence type="ECO:0000313" key="9">
    <source>
        <dbReference type="Proteomes" id="UP000198517"/>
    </source>
</evidence>
<dbReference type="Pfam" id="PF14322">
    <property type="entry name" value="SusD-like_3"/>
    <property type="match status" value="1"/>
</dbReference>
<gene>
    <name evidence="8" type="ORF">SAMN05421544_10167</name>
</gene>